<dbReference type="GO" id="GO:0009626">
    <property type="term" value="P:plant-type hypersensitive response"/>
    <property type="evidence" value="ECO:0007669"/>
    <property type="project" value="UniProtKB-KW"/>
</dbReference>
<feature type="domain" description="NB-ARC" evidence="12">
    <location>
        <begin position="157"/>
        <end position="324"/>
    </location>
</feature>
<dbReference type="InterPro" id="IPR044974">
    <property type="entry name" value="Disease_R_plants"/>
</dbReference>
<sequence length="830" mass="94995">MAYAALISLEHTIEHLLKSYEIPHLPPCCRLIIQFAYKDVKSLQELLTTLEVDINSKRLKAMESEIREAAFRLEDVLESSALHLSSSRHDLSQSEVPDGVLLANKVKEEIDFFTESVKKIKEEHYDDKVDQLPSEEDGSSRTDDDFDGNGSKMVGLEDEVSEIKNLLINGLSSELKVVSIEGMAGIGKTALARQVYEHPSISSTFDCRIWISIGTKCQLKDIMLDILAKLNLDNIDEIHETELSSYVPTSLKDKKYLIVLDDVWSQEICYELELLFPNNFKGSRILLTTRIHDVARYDALNHHVRKRFLNKESWRLLCGKVFGEEEPCPPQLEEAGKKIADKCEGLPLAIVAVAKHLRKADKTLEYWKLAEEEIPAIFNADDVMSKKLMLSYMHLPQHLKVCFLYLGVFPHGYQIAASKLIKMWCAEGFLEQHEWNILEDTPMKCLSGLVGRNVVLISAFSSSSRIKTCKVHSVFWHLCTKEADEDKLFHIMNSNANQRIEVQRRLCIHNNVLFGIKDVRKSMASVSNARSLLCTGPHHEYPVPKCLSFSLLKVLDAATIRFYEFPIEVVELIFLRYLAFTYNGKLPASISKLHNLEYLIVQQYQIILSFEAHRTYLPMEIWDMEKLRHLQVMGSDLPDPSSHSVPLYHLSTLTGISARSCTEKVVIAQPLPVSFFKLRFLRKVTLTGLGFPWHYMRSFGKLPLLEVLKLRCNACRGRVWKTDEVRFQELRYLLLEDVDLEKWRADYFSFPLLEHLSIRHCYKLKKIPLEIGKILQLGLGTTPTLKQIEIVDCGESVVASAKQIVDEQVKLGNELLQVYVKSSADDRKLK</sequence>
<evidence type="ECO:0000256" key="7">
    <source>
        <dbReference type="ARBA" id="ARBA00022737"/>
    </source>
</evidence>
<dbReference type="Pfam" id="PF00931">
    <property type="entry name" value="NB-ARC"/>
    <property type="match status" value="1"/>
</dbReference>
<evidence type="ECO:0000256" key="4">
    <source>
        <dbReference type="ARBA" id="ARBA00022490"/>
    </source>
</evidence>
<evidence type="ECO:0000256" key="1">
    <source>
        <dbReference type="ARBA" id="ARBA00002074"/>
    </source>
</evidence>
<dbReference type="PANTHER" id="PTHR23155:SF1152">
    <property type="entry name" value="AAA+ ATPASE DOMAIN-CONTAINING PROTEIN"/>
    <property type="match status" value="1"/>
</dbReference>
<evidence type="ECO:0000313" key="14">
    <source>
        <dbReference type="EMBL" id="KAL0385205.1"/>
    </source>
</evidence>
<dbReference type="FunFam" id="3.40.50.300:FF:001091">
    <property type="entry name" value="Probable disease resistance protein At1g61300"/>
    <property type="match status" value="1"/>
</dbReference>
<dbReference type="InterPro" id="IPR032675">
    <property type="entry name" value="LRR_dom_sf"/>
</dbReference>
<dbReference type="PRINTS" id="PR00364">
    <property type="entry name" value="DISEASERSIST"/>
</dbReference>
<evidence type="ECO:0000259" key="12">
    <source>
        <dbReference type="Pfam" id="PF00931"/>
    </source>
</evidence>
<keyword evidence="6" id="KW-0381">Hypersensitive response</keyword>
<dbReference type="EMBL" id="JACGWJ010000012">
    <property type="protein sequence ID" value="KAL0385205.1"/>
    <property type="molecule type" value="Genomic_DNA"/>
</dbReference>
<dbReference type="InterPro" id="IPR027417">
    <property type="entry name" value="P-loop_NTPase"/>
</dbReference>
<dbReference type="AlphaFoldDB" id="A0AAW2RXY2"/>
<reference evidence="14" key="2">
    <citation type="journal article" date="2024" name="Plant">
        <title>Genomic evolution and insights into agronomic trait innovations of Sesamum species.</title>
        <authorList>
            <person name="Miao H."/>
            <person name="Wang L."/>
            <person name="Qu L."/>
            <person name="Liu H."/>
            <person name="Sun Y."/>
            <person name="Le M."/>
            <person name="Wang Q."/>
            <person name="Wei S."/>
            <person name="Zheng Y."/>
            <person name="Lin W."/>
            <person name="Duan Y."/>
            <person name="Cao H."/>
            <person name="Xiong S."/>
            <person name="Wang X."/>
            <person name="Wei L."/>
            <person name="Li C."/>
            <person name="Ma Q."/>
            <person name="Ju M."/>
            <person name="Zhao R."/>
            <person name="Li G."/>
            <person name="Mu C."/>
            <person name="Tian Q."/>
            <person name="Mei H."/>
            <person name="Zhang T."/>
            <person name="Gao T."/>
            <person name="Zhang H."/>
        </authorList>
    </citation>
    <scope>NUCLEOTIDE SEQUENCE</scope>
    <source>
        <strain evidence="14">G02</strain>
    </source>
</reference>
<evidence type="ECO:0000256" key="9">
    <source>
        <dbReference type="ARBA" id="ARBA00022821"/>
    </source>
</evidence>
<accession>A0AAW2RXY2</accession>
<dbReference type="Gene3D" id="1.10.8.430">
    <property type="entry name" value="Helical domain of apoptotic protease-activating factors"/>
    <property type="match status" value="1"/>
</dbReference>
<dbReference type="Gene3D" id="3.80.10.10">
    <property type="entry name" value="Ribonuclease Inhibitor"/>
    <property type="match status" value="1"/>
</dbReference>
<evidence type="ECO:0000256" key="6">
    <source>
        <dbReference type="ARBA" id="ARBA00022667"/>
    </source>
</evidence>
<dbReference type="Pfam" id="PF23559">
    <property type="entry name" value="WHD_DRP"/>
    <property type="match status" value="1"/>
</dbReference>
<dbReference type="GO" id="GO:0043531">
    <property type="term" value="F:ADP binding"/>
    <property type="evidence" value="ECO:0007669"/>
    <property type="project" value="InterPro"/>
</dbReference>
<gene>
    <name evidence="14" type="ORF">Sradi_2914800</name>
</gene>
<dbReference type="GO" id="GO:0051607">
    <property type="term" value="P:defense response to virus"/>
    <property type="evidence" value="ECO:0007669"/>
    <property type="project" value="UniProtKB-ARBA"/>
</dbReference>
<dbReference type="InterPro" id="IPR042197">
    <property type="entry name" value="Apaf_helical"/>
</dbReference>
<evidence type="ECO:0000256" key="8">
    <source>
        <dbReference type="ARBA" id="ARBA00022741"/>
    </source>
</evidence>
<keyword evidence="8" id="KW-0547">Nucleotide-binding</keyword>
<evidence type="ECO:0000259" key="13">
    <source>
        <dbReference type="Pfam" id="PF23559"/>
    </source>
</evidence>
<comment type="caution">
    <text evidence="14">The sequence shown here is derived from an EMBL/GenBank/DDBJ whole genome shotgun (WGS) entry which is preliminary data.</text>
</comment>
<dbReference type="FunFam" id="1.10.10.10:FF:000322">
    <property type="entry name" value="Probable disease resistance protein At1g63360"/>
    <property type="match status" value="1"/>
</dbReference>
<dbReference type="GO" id="GO:0005524">
    <property type="term" value="F:ATP binding"/>
    <property type="evidence" value="ECO:0007669"/>
    <property type="project" value="UniProtKB-KW"/>
</dbReference>
<proteinExistence type="inferred from homology"/>
<evidence type="ECO:0000256" key="3">
    <source>
        <dbReference type="ARBA" id="ARBA00008894"/>
    </source>
</evidence>
<keyword evidence="4" id="KW-0963">Cytoplasm</keyword>
<reference evidence="14" key="1">
    <citation type="submission" date="2020-06" db="EMBL/GenBank/DDBJ databases">
        <authorList>
            <person name="Li T."/>
            <person name="Hu X."/>
            <person name="Zhang T."/>
            <person name="Song X."/>
            <person name="Zhang H."/>
            <person name="Dai N."/>
            <person name="Sheng W."/>
            <person name="Hou X."/>
            <person name="Wei L."/>
        </authorList>
    </citation>
    <scope>NUCLEOTIDE SEQUENCE</scope>
    <source>
        <strain evidence="14">G02</strain>
        <tissue evidence="14">Leaf</tissue>
    </source>
</reference>
<dbReference type="GO" id="GO:0005737">
    <property type="term" value="C:cytoplasm"/>
    <property type="evidence" value="ECO:0007669"/>
    <property type="project" value="UniProtKB-SubCell"/>
</dbReference>
<dbReference type="InterPro" id="IPR036388">
    <property type="entry name" value="WH-like_DNA-bd_sf"/>
</dbReference>
<dbReference type="PANTHER" id="PTHR23155">
    <property type="entry name" value="DISEASE RESISTANCE PROTEIN RP"/>
    <property type="match status" value="1"/>
</dbReference>
<dbReference type="InterPro" id="IPR058922">
    <property type="entry name" value="WHD_DRP"/>
</dbReference>
<name>A0AAW2RXY2_SESRA</name>
<evidence type="ECO:0000256" key="10">
    <source>
        <dbReference type="ARBA" id="ARBA00022840"/>
    </source>
</evidence>
<dbReference type="Gene3D" id="1.10.10.10">
    <property type="entry name" value="Winged helix-like DNA-binding domain superfamily/Winged helix DNA-binding domain"/>
    <property type="match status" value="1"/>
</dbReference>
<dbReference type="Gene3D" id="1.20.5.4130">
    <property type="match status" value="1"/>
</dbReference>
<comment type="function">
    <text evidence="1">Confers resistance to late blight (Phytophthora infestans) races carrying the avirulence gene Avr1. Resistance proteins guard the plant against pathogens that contain an appropriate avirulence protein via an indirect interaction with this avirulence protein. That triggers a defense system including the hypersensitive response, which restricts the pathogen growth.</text>
</comment>
<keyword evidence="10" id="KW-0067">ATP-binding</keyword>
<feature type="domain" description="Disease resistance protein winged helix" evidence="13">
    <location>
        <begin position="408"/>
        <end position="478"/>
    </location>
</feature>
<comment type="similarity">
    <text evidence="3">Belongs to the disease resistance NB-LRR family.</text>
</comment>
<dbReference type="SUPFAM" id="SSF52058">
    <property type="entry name" value="L domain-like"/>
    <property type="match status" value="1"/>
</dbReference>
<dbReference type="SUPFAM" id="SSF52540">
    <property type="entry name" value="P-loop containing nucleoside triphosphate hydrolases"/>
    <property type="match status" value="1"/>
</dbReference>
<dbReference type="InterPro" id="IPR002182">
    <property type="entry name" value="NB-ARC"/>
</dbReference>
<keyword evidence="5" id="KW-0433">Leucine-rich repeat</keyword>
<evidence type="ECO:0000256" key="2">
    <source>
        <dbReference type="ARBA" id="ARBA00004496"/>
    </source>
</evidence>
<protein>
    <submittedName>
        <fullName evidence="14">Disease resistance RPP13-like protein 2</fullName>
    </submittedName>
</protein>
<evidence type="ECO:0000256" key="5">
    <source>
        <dbReference type="ARBA" id="ARBA00022614"/>
    </source>
</evidence>
<dbReference type="Gene3D" id="3.40.50.300">
    <property type="entry name" value="P-loop containing nucleotide triphosphate hydrolases"/>
    <property type="match status" value="1"/>
</dbReference>
<comment type="subcellular location">
    <subcellularLocation>
        <location evidence="2">Cytoplasm</location>
    </subcellularLocation>
</comment>
<evidence type="ECO:0000256" key="11">
    <source>
        <dbReference type="SAM" id="MobiDB-lite"/>
    </source>
</evidence>
<keyword evidence="9" id="KW-0611">Plant defense</keyword>
<keyword evidence="7" id="KW-0677">Repeat</keyword>
<feature type="region of interest" description="Disordered" evidence="11">
    <location>
        <begin position="124"/>
        <end position="150"/>
    </location>
</feature>
<organism evidence="14">
    <name type="scientific">Sesamum radiatum</name>
    <name type="common">Black benniseed</name>
    <dbReference type="NCBI Taxonomy" id="300843"/>
    <lineage>
        <taxon>Eukaryota</taxon>
        <taxon>Viridiplantae</taxon>
        <taxon>Streptophyta</taxon>
        <taxon>Embryophyta</taxon>
        <taxon>Tracheophyta</taxon>
        <taxon>Spermatophyta</taxon>
        <taxon>Magnoliopsida</taxon>
        <taxon>eudicotyledons</taxon>
        <taxon>Gunneridae</taxon>
        <taxon>Pentapetalae</taxon>
        <taxon>asterids</taxon>
        <taxon>lamiids</taxon>
        <taxon>Lamiales</taxon>
        <taxon>Pedaliaceae</taxon>
        <taxon>Sesamum</taxon>
    </lineage>
</organism>